<evidence type="ECO:0000256" key="2">
    <source>
        <dbReference type="ARBA" id="ARBA00007104"/>
    </source>
</evidence>
<keyword evidence="3 8" id="KW-0812">Transmembrane</keyword>
<gene>
    <name evidence="11" type="ORF">DdX_14956</name>
</gene>
<organism evidence="11 12">
    <name type="scientific">Ditylenchus destructor</name>
    <dbReference type="NCBI Taxonomy" id="166010"/>
    <lineage>
        <taxon>Eukaryota</taxon>
        <taxon>Metazoa</taxon>
        <taxon>Ecdysozoa</taxon>
        <taxon>Nematoda</taxon>
        <taxon>Chromadorea</taxon>
        <taxon>Rhabditida</taxon>
        <taxon>Tylenchina</taxon>
        <taxon>Tylenchomorpha</taxon>
        <taxon>Sphaerularioidea</taxon>
        <taxon>Anguinidae</taxon>
        <taxon>Anguininae</taxon>
        <taxon>Ditylenchus</taxon>
    </lineage>
</organism>
<dbReference type="Pfam" id="PF01105">
    <property type="entry name" value="EMP24_GP25L"/>
    <property type="match status" value="1"/>
</dbReference>
<dbReference type="SUPFAM" id="SSF101576">
    <property type="entry name" value="Supernatant protein factor (SPF), C-terminal domain"/>
    <property type="match status" value="1"/>
</dbReference>
<evidence type="ECO:0000256" key="1">
    <source>
        <dbReference type="ARBA" id="ARBA00004479"/>
    </source>
</evidence>
<comment type="subcellular location">
    <subcellularLocation>
        <location evidence="7">Endomembrane system</location>
        <topology evidence="7">Single-pass membrane protein</topology>
    </subcellularLocation>
    <subcellularLocation>
        <location evidence="1 8">Membrane</location>
        <topology evidence="1 8">Single-pass type I membrane protein</topology>
    </subcellularLocation>
</comment>
<dbReference type="GO" id="GO:0016020">
    <property type="term" value="C:membrane"/>
    <property type="evidence" value="ECO:0007669"/>
    <property type="project" value="UniProtKB-SubCell"/>
</dbReference>
<dbReference type="PROSITE" id="PS50866">
    <property type="entry name" value="GOLD"/>
    <property type="match status" value="1"/>
</dbReference>
<proteinExistence type="inferred from homology"/>
<evidence type="ECO:0000256" key="8">
    <source>
        <dbReference type="RuleBase" id="RU003827"/>
    </source>
</evidence>
<accession>A0AAD4MW33</accession>
<evidence type="ECO:0000256" key="3">
    <source>
        <dbReference type="ARBA" id="ARBA00022692"/>
    </source>
</evidence>
<dbReference type="InterPro" id="IPR036598">
    <property type="entry name" value="GOLD_dom_sf"/>
</dbReference>
<dbReference type="InterPro" id="IPR009038">
    <property type="entry name" value="GOLD_dom"/>
</dbReference>
<evidence type="ECO:0000256" key="4">
    <source>
        <dbReference type="ARBA" id="ARBA00022729"/>
    </source>
</evidence>
<dbReference type="EMBL" id="JAKKPZ010000084">
    <property type="protein sequence ID" value="KAI1703321.1"/>
    <property type="molecule type" value="Genomic_DNA"/>
</dbReference>
<evidence type="ECO:0000313" key="12">
    <source>
        <dbReference type="Proteomes" id="UP001201812"/>
    </source>
</evidence>
<reference evidence="11" key="1">
    <citation type="submission" date="2022-01" db="EMBL/GenBank/DDBJ databases">
        <title>Genome Sequence Resource for Two Populations of Ditylenchus destructor, the Migratory Endoparasitic Phytonematode.</title>
        <authorList>
            <person name="Zhang H."/>
            <person name="Lin R."/>
            <person name="Xie B."/>
        </authorList>
    </citation>
    <scope>NUCLEOTIDE SEQUENCE</scope>
    <source>
        <strain evidence="11">BazhouSP</strain>
    </source>
</reference>
<sequence length="208" mass="24134">MEEKRYKQAASISFLFSEKFYCVYYRSFQKHATLRLRGLRSLGTALLLLSLMVESVLGGEYDLTVEVPPGKFQCFFQEVTEKHKAFEIDYQVIDGGDLNINFMLILGADIIKQDNMKTDATHRIELEKYGDYQICFDNSFSPEQAQDCDPQLGERRIGRERQRSTPKRSDDRSRAAELGCLRPLRNTLKKCIPSNMDKQRRSKQKLRG</sequence>
<keyword evidence="4" id="KW-0732">Signal</keyword>
<dbReference type="AlphaFoldDB" id="A0AAD4MW33"/>
<evidence type="ECO:0000313" key="11">
    <source>
        <dbReference type="EMBL" id="KAI1703321.1"/>
    </source>
</evidence>
<protein>
    <submittedName>
        <fullName evidence="11">Emp24/gp25L/p24 family/GOLD domain-containing protein</fullName>
    </submittedName>
</protein>
<evidence type="ECO:0000256" key="5">
    <source>
        <dbReference type="ARBA" id="ARBA00022989"/>
    </source>
</evidence>
<feature type="compositionally biased region" description="Basic and acidic residues" evidence="9">
    <location>
        <begin position="152"/>
        <end position="175"/>
    </location>
</feature>
<dbReference type="InterPro" id="IPR015720">
    <property type="entry name" value="Emp24-like"/>
</dbReference>
<dbReference type="PANTHER" id="PTHR22811">
    <property type="entry name" value="TRANSMEMBRANE EMP24 DOMAIN-CONTAINING PROTEIN"/>
    <property type="match status" value="1"/>
</dbReference>
<dbReference type="Proteomes" id="UP001201812">
    <property type="component" value="Unassembled WGS sequence"/>
</dbReference>
<feature type="domain" description="GOLD" evidence="10">
    <location>
        <begin position="72"/>
        <end position="163"/>
    </location>
</feature>
<evidence type="ECO:0000259" key="10">
    <source>
        <dbReference type="PROSITE" id="PS50866"/>
    </source>
</evidence>
<keyword evidence="12" id="KW-1185">Reference proteome</keyword>
<evidence type="ECO:0000256" key="7">
    <source>
        <dbReference type="ARBA" id="ARBA00037847"/>
    </source>
</evidence>
<dbReference type="GO" id="GO:0012505">
    <property type="term" value="C:endomembrane system"/>
    <property type="evidence" value="ECO:0007669"/>
    <property type="project" value="UniProtKB-SubCell"/>
</dbReference>
<evidence type="ECO:0000256" key="6">
    <source>
        <dbReference type="ARBA" id="ARBA00023136"/>
    </source>
</evidence>
<keyword evidence="6" id="KW-0472">Membrane</keyword>
<keyword evidence="5" id="KW-1133">Transmembrane helix</keyword>
<evidence type="ECO:0000256" key="9">
    <source>
        <dbReference type="SAM" id="MobiDB-lite"/>
    </source>
</evidence>
<name>A0AAD4MW33_9BILA</name>
<comment type="caution">
    <text evidence="11">The sequence shown here is derived from an EMBL/GenBank/DDBJ whole genome shotgun (WGS) entry which is preliminary data.</text>
</comment>
<feature type="region of interest" description="Disordered" evidence="9">
    <location>
        <begin position="143"/>
        <end position="177"/>
    </location>
</feature>
<comment type="similarity">
    <text evidence="2 8">Belongs to the EMP24/GP25L family.</text>
</comment>